<evidence type="ECO:0000313" key="7">
    <source>
        <dbReference type="Proteomes" id="UP001139447"/>
    </source>
</evidence>
<dbReference type="PANTHER" id="PTHR30136:SF34">
    <property type="entry name" value="TRANSCRIPTIONAL REGULATOR"/>
    <property type="match status" value="1"/>
</dbReference>
<dbReference type="InterPro" id="IPR036390">
    <property type="entry name" value="WH_DNA-bd_sf"/>
</dbReference>
<keyword evidence="3" id="KW-0804">Transcription</keyword>
<dbReference type="PANTHER" id="PTHR30136">
    <property type="entry name" value="HELIX-TURN-HELIX TRANSCRIPTIONAL REGULATOR, ICLR FAMILY"/>
    <property type="match status" value="1"/>
</dbReference>
<feature type="domain" description="HTH iclR-type" evidence="4">
    <location>
        <begin position="26"/>
        <end position="88"/>
    </location>
</feature>
<dbReference type="Gene3D" id="1.10.10.10">
    <property type="entry name" value="Winged helix-like DNA-binding domain superfamily/Winged helix DNA-binding domain"/>
    <property type="match status" value="1"/>
</dbReference>
<dbReference type="Pfam" id="PF01614">
    <property type="entry name" value="IclR_C"/>
    <property type="match status" value="1"/>
</dbReference>
<sequence length="274" mass="29486">MLTRATPSRAKAAAHPAADEESPLFLGSVAKCFQVLEALNTAGRAVGLTELAALAQLDRSAVQRITHTLRVLGYLRQDPATRSFTLSGRMLEFGHTVLATDQLRERAQPHLEALNRRTAETVNLMELEGHDIVYVARYPSLHAVSVDLHVGSRLPAFCTAAGRAILSQMSDAEAVARLKAARRTAMTRHTVTDLAGLQQALALARAEGYALNDQEAFIGDLSVAAPLLDPAGQPLGAINIAVPTPRWQLDAVLARLVPPLLKTAAAINKELRYL</sequence>
<accession>A0A9X1VT66</accession>
<dbReference type="Proteomes" id="UP001139447">
    <property type="component" value="Unassembled WGS sequence"/>
</dbReference>
<dbReference type="PROSITE" id="PS51078">
    <property type="entry name" value="ICLR_ED"/>
    <property type="match status" value="1"/>
</dbReference>
<evidence type="ECO:0000259" key="5">
    <source>
        <dbReference type="PROSITE" id="PS51078"/>
    </source>
</evidence>
<dbReference type="InterPro" id="IPR029016">
    <property type="entry name" value="GAF-like_dom_sf"/>
</dbReference>
<dbReference type="SMART" id="SM00346">
    <property type="entry name" value="HTH_ICLR"/>
    <property type="match status" value="1"/>
</dbReference>
<proteinExistence type="predicted"/>
<dbReference type="GO" id="GO:0003677">
    <property type="term" value="F:DNA binding"/>
    <property type="evidence" value="ECO:0007669"/>
    <property type="project" value="UniProtKB-KW"/>
</dbReference>
<keyword evidence="7" id="KW-1185">Reference proteome</keyword>
<gene>
    <name evidence="6" type="ORF">MMF98_09565</name>
</gene>
<dbReference type="Gene3D" id="3.30.450.40">
    <property type="match status" value="1"/>
</dbReference>
<dbReference type="InterPro" id="IPR050707">
    <property type="entry name" value="HTH_MetabolicPath_Reg"/>
</dbReference>
<evidence type="ECO:0000313" key="6">
    <source>
        <dbReference type="EMBL" id="MCJ0763456.1"/>
    </source>
</evidence>
<evidence type="ECO:0000256" key="2">
    <source>
        <dbReference type="ARBA" id="ARBA00023125"/>
    </source>
</evidence>
<evidence type="ECO:0000256" key="3">
    <source>
        <dbReference type="ARBA" id="ARBA00023163"/>
    </source>
</evidence>
<dbReference type="GO" id="GO:0045892">
    <property type="term" value="P:negative regulation of DNA-templated transcription"/>
    <property type="evidence" value="ECO:0007669"/>
    <property type="project" value="TreeGrafter"/>
</dbReference>
<dbReference type="InterPro" id="IPR036388">
    <property type="entry name" value="WH-like_DNA-bd_sf"/>
</dbReference>
<organism evidence="6 7">
    <name type="scientific">Variovorax terrae</name>
    <dbReference type="NCBI Taxonomy" id="2923278"/>
    <lineage>
        <taxon>Bacteria</taxon>
        <taxon>Pseudomonadati</taxon>
        <taxon>Pseudomonadota</taxon>
        <taxon>Betaproteobacteria</taxon>
        <taxon>Burkholderiales</taxon>
        <taxon>Comamonadaceae</taxon>
        <taxon>Variovorax</taxon>
    </lineage>
</organism>
<dbReference type="AlphaFoldDB" id="A0A9X1VT66"/>
<dbReference type="PROSITE" id="PS51077">
    <property type="entry name" value="HTH_ICLR"/>
    <property type="match status" value="1"/>
</dbReference>
<feature type="domain" description="IclR-ED" evidence="5">
    <location>
        <begin position="89"/>
        <end position="273"/>
    </location>
</feature>
<dbReference type="InterPro" id="IPR014757">
    <property type="entry name" value="Tscrpt_reg_IclR_C"/>
</dbReference>
<dbReference type="RefSeq" id="WP_243306047.1">
    <property type="nucleotide sequence ID" value="NZ_JALGBI010000001.1"/>
</dbReference>
<protein>
    <submittedName>
        <fullName evidence="6">IclR family transcriptional regulator</fullName>
    </submittedName>
</protein>
<name>A0A9X1VT66_9BURK</name>
<dbReference type="EMBL" id="JALGBI010000001">
    <property type="protein sequence ID" value="MCJ0763456.1"/>
    <property type="molecule type" value="Genomic_DNA"/>
</dbReference>
<comment type="caution">
    <text evidence="6">The sequence shown here is derived from an EMBL/GenBank/DDBJ whole genome shotgun (WGS) entry which is preliminary data.</text>
</comment>
<keyword evidence="2" id="KW-0238">DNA-binding</keyword>
<dbReference type="InterPro" id="IPR005471">
    <property type="entry name" value="Tscrpt_reg_IclR_N"/>
</dbReference>
<dbReference type="GO" id="GO:0003700">
    <property type="term" value="F:DNA-binding transcription factor activity"/>
    <property type="evidence" value="ECO:0007669"/>
    <property type="project" value="TreeGrafter"/>
</dbReference>
<reference evidence="6" key="1">
    <citation type="submission" date="2022-03" db="EMBL/GenBank/DDBJ databases">
        <authorList>
            <person name="Woo C.Y."/>
        </authorList>
    </citation>
    <scope>NUCLEOTIDE SEQUENCE</scope>
    <source>
        <strain evidence="6">CYS-02</strain>
    </source>
</reference>
<evidence type="ECO:0000259" key="4">
    <source>
        <dbReference type="PROSITE" id="PS51077"/>
    </source>
</evidence>
<keyword evidence="1" id="KW-0805">Transcription regulation</keyword>
<dbReference type="SUPFAM" id="SSF46785">
    <property type="entry name" value="Winged helix' DNA-binding domain"/>
    <property type="match status" value="1"/>
</dbReference>
<dbReference type="Pfam" id="PF09339">
    <property type="entry name" value="HTH_IclR"/>
    <property type="match status" value="1"/>
</dbReference>
<dbReference type="SUPFAM" id="SSF55781">
    <property type="entry name" value="GAF domain-like"/>
    <property type="match status" value="1"/>
</dbReference>
<evidence type="ECO:0000256" key="1">
    <source>
        <dbReference type="ARBA" id="ARBA00023015"/>
    </source>
</evidence>